<reference evidence="1" key="1">
    <citation type="journal article" date="2023" name="G3 (Bethesda)">
        <title>Whole genome assemblies of Zophobas morio and Tenebrio molitor.</title>
        <authorList>
            <person name="Kaur S."/>
            <person name="Stinson S.A."/>
            <person name="diCenzo G.C."/>
        </authorList>
    </citation>
    <scope>NUCLEOTIDE SEQUENCE</scope>
    <source>
        <strain evidence="1">QUZm001</strain>
    </source>
</reference>
<dbReference type="AlphaFoldDB" id="A0AA38HN10"/>
<gene>
    <name evidence="1" type="ORF">Zmor_027269</name>
</gene>
<sequence length="75" mass="9179">MLNINLSELNSLHVMTKPQFNRLAQFHERPASFHSVMLRRGCIRPPWRFFDVEKLVPFLWIYFRILGIERSHRRQ</sequence>
<dbReference type="Proteomes" id="UP001168821">
    <property type="component" value="Unassembled WGS sequence"/>
</dbReference>
<keyword evidence="2" id="KW-1185">Reference proteome</keyword>
<organism evidence="1 2">
    <name type="scientific">Zophobas morio</name>
    <dbReference type="NCBI Taxonomy" id="2755281"/>
    <lineage>
        <taxon>Eukaryota</taxon>
        <taxon>Metazoa</taxon>
        <taxon>Ecdysozoa</taxon>
        <taxon>Arthropoda</taxon>
        <taxon>Hexapoda</taxon>
        <taxon>Insecta</taxon>
        <taxon>Pterygota</taxon>
        <taxon>Neoptera</taxon>
        <taxon>Endopterygota</taxon>
        <taxon>Coleoptera</taxon>
        <taxon>Polyphaga</taxon>
        <taxon>Cucujiformia</taxon>
        <taxon>Tenebrionidae</taxon>
        <taxon>Zophobas</taxon>
    </lineage>
</organism>
<protein>
    <submittedName>
        <fullName evidence="1">Uncharacterized protein</fullName>
    </submittedName>
</protein>
<accession>A0AA38HN10</accession>
<evidence type="ECO:0000313" key="1">
    <source>
        <dbReference type="EMBL" id="KAJ3640725.1"/>
    </source>
</evidence>
<comment type="caution">
    <text evidence="1">The sequence shown here is derived from an EMBL/GenBank/DDBJ whole genome shotgun (WGS) entry which is preliminary data.</text>
</comment>
<name>A0AA38HN10_9CUCU</name>
<evidence type="ECO:0000313" key="2">
    <source>
        <dbReference type="Proteomes" id="UP001168821"/>
    </source>
</evidence>
<dbReference type="EMBL" id="JALNTZ010000009">
    <property type="protein sequence ID" value="KAJ3640725.1"/>
    <property type="molecule type" value="Genomic_DNA"/>
</dbReference>
<proteinExistence type="predicted"/>